<dbReference type="PROSITE" id="PS51199">
    <property type="entry name" value="SF4_HELICASE"/>
    <property type="match status" value="1"/>
</dbReference>
<dbReference type="Gene3D" id="1.10.860.10">
    <property type="entry name" value="DNAb Helicase, Chain A"/>
    <property type="match status" value="1"/>
</dbReference>
<evidence type="ECO:0000256" key="3">
    <source>
        <dbReference type="ARBA" id="ARBA00022705"/>
    </source>
</evidence>
<dbReference type="SUPFAM" id="SSF48024">
    <property type="entry name" value="N-terminal domain of DnaB helicase"/>
    <property type="match status" value="1"/>
</dbReference>
<evidence type="ECO:0000256" key="7">
    <source>
        <dbReference type="ARBA" id="ARBA00022840"/>
    </source>
</evidence>
<dbReference type="CDD" id="cd00984">
    <property type="entry name" value="DnaB_C"/>
    <property type="match status" value="1"/>
</dbReference>
<keyword evidence="7 12" id="KW-0067">ATP-binding</keyword>
<protein>
    <recommendedName>
        <fullName evidence="11 12">Replicative DNA helicase</fullName>
        <ecNumber evidence="11 12">5.6.2.3</ecNumber>
    </recommendedName>
</protein>
<dbReference type="InterPro" id="IPR036185">
    <property type="entry name" value="DNA_heli_DnaB-like_N_sf"/>
</dbReference>
<dbReference type="GO" id="GO:0005524">
    <property type="term" value="F:ATP binding"/>
    <property type="evidence" value="ECO:0007669"/>
    <property type="project" value="UniProtKB-UniRule"/>
</dbReference>
<evidence type="ECO:0000259" key="13">
    <source>
        <dbReference type="PROSITE" id="PS51199"/>
    </source>
</evidence>
<dbReference type="InterPro" id="IPR007693">
    <property type="entry name" value="DNA_helicase_DnaB-like_N"/>
</dbReference>
<dbReference type="InterPro" id="IPR027417">
    <property type="entry name" value="P-loop_NTPase"/>
</dbReference>
<dbReference type="GO" id="GO:0042802">
    <property type="term" value="F:identical protein binding"/>
    <property type="evidence" value="ECO:0007669"/>
    <property type="project" value="UniProtKB-ARBA"/>
</dbReference>
<feature type="domain" description="SF4 helicase" evidence="13">
    <location>
        <begin position="175"/>
        <end position="449"/>
    </location>
</feature>
<name>A0A1T4K5D8_9FIRM</name>
<dbReference type="EMBL" id="FUWY01000001">
    <property type="protein sequence ID" value="SJZ37626.1"/>
    <property type="molecule type" value="Genomic_DNA"/>
</dbReference>
<dbReference type="GO" id="GO:0043139">
    <property type="term" value="F:5'-3' DNA helicase activity"/>
    <property type="evidence" value="ECO:0007669"/>
    <property type="project" value="UniProtKB-EC"/>
</dbReference>
<dbReference type="GO" id="GO:0016887">
    <property type="term" value="F:ATP hydrolysis activity"/>
    <property type="evidence" value="ECO:0007669"/>
    <property type="project" value="RHEA"/>
</dbReference>
<comment type="function">
    <text evidence="12">The main replicative DNA helicase, it participates in initiation and elongation during chromosome replication. Travels ahead of the DNA replisome, separating dsDNA into templates for DNA synthesis. A processive ATP-dependent 5'-3' DNA helicase it has DNA-dependent ATPase activity.</text>
</comment>
<comment type="catalytic activity">
    <reaction evidence="10 12">
        <text>ATP + H2O = ADP + phosphate + H(+)</text>
        <dbReference type="Rhea" id="RHEA:13065"/>
        <dbReference type="ChEBI" id="CHEBI:15377"/>
        <dbReference type="ChEBI" id="CHEBI:15378"/>
        <dbReference type="ChEBI" id="CHEBI:30616"/>
        <dbReference type="ChEBI" id="CHEBI:43474"/>
        <dbReference type="ChEBI" id="CHEBI:456216"/>
        <dbReference type="EC" id="5.6.2.3"/>
    </reaction>
</comment>
<dbReference type="NCBIfam" id="NF004384">
    <property type="entry name" value="PRK05748.1"/>
    <property type="match status" value="1"/>
</dbReference>
<dbReference type="GO" id="GO:0006269">
    <property type="term" value="P:DNA replication, synthesis of primer"/>
    <property type="evidence" value="ECO:0007669"/>
    <property type="project" value="UniProtKB-UniRule"/>
</dbReference>
<dbReference type="GO" id="GO:0005829">
    <property type="term" value="C:cytosol"/>
    <property type="evidence" value="ECO:0007669"/>
    <property type="project" value="TreeGrafter"/>
</dbReference>
<comment type="similarity">
    <text evidence="1 12">Belongs to the helicase family. DnaB subfamily.</text>
</comment>
<dbReference type="AlphaFoldDB" id="A0A1T4K5D8"/>
<dbReference type="InterPro" id="IPR007694">
    <property type="entry name" value="DNA_helicase_DnaB-like_C"/>
</dbReference>
<dbReference type="GO" id="GO:0003677">
    <property type="term" value="F:DNA binding"/>
    <property type="evidence" value="ECO:0007669"/>
    <property type="project" value="UniProtKB-UniRule"/>
</dbReference>
<keyword evidence="2 12" id="KW-0639">Primosome</keyword>
<keyword evidence="9" id="KW-0413">Isomerase</keyword>
<dbReference type="RefSeq" id="WP_078710768.1">
    <property type="nucleotide sequence ID" value="NZ_FUWY01000001.1"/>
</dbReference>
<dbReference type="NCBIfam" id="TIGR00665">
    <property type="entry name" value="DnaB"/>
    <property type="match status" value="1"/>
</dbReference>
<dbReference type="FunFam" id="3.40.50.300:FF:000076">
    <property type="entry name" value="Replicative DNA helicase"/>
    <property type="match status" value="1"/>
</dbReference>
<organism evidence="14 15">
    <name type="scientific">Anaerorhabdus furcosa</name>
    <dbReference type="NCBI Taxonomy" id="118967"/>
    <lineage>
        <taxon>Bacteria</taxon>
        <taxon>Bacillati</taxon>
        <taxon>Bacillota</taxon>
        <taxon>Erysipelotrichia</taxon>
        <taxon>Erysipelotrichales</taxon>
        <taxon>Erysipelotrichaceae</taxon>
        <taxon>Anaerorhabdus</taxon>
    </lineage>
</organism>
<keyword evidence="4 12" id="KW-0547">Nucleotide-binding</keyword>
<evidence type="ECO:0000313" key="14">
    <source>
        <dbReference type="EMBL" id="SJZ37626.1"/>
    </source>
</evidence>
<dbReference type="SUPFAM" id="SSF52540">
    <property type="entry name" value="P-loop containing nucleoside triphosphate hydrolases"/>
    <property type="match status" value="1"/>
</dbReference>
<dbReference type="STRING" id="118967.SAMN02745191_0321"/>
<keyword evidence="15" id="KW-1185">Reference proteome</keyword>
<evidence type="ECO:0000256" key="2">
    <source>
        <dbReference type="ARBA" id="ARBA00022515"/>
    </source>
</evidence>
<keyword evidence="3 12" id="KW-0235">DNA replication</keyword>
<dbReference type="PANTHER" id="PTHR30153">
    <property type="entry name" value="REPLICATIVE DNA HELICASE DNAB"/>
    <property type="match status" value="1"/>
</dbReference>
<evidence type="ECO:0000256" key="10">
    <source>
        <dbReference type="ARBA" id="ARBA00048954"/>
    </source>
</evidence>
<gene>
    <name evidence="14" type="ORF">SAMN02745191_0321</name>
</gene>
<dbReference type="Pfam" id="PF00772">
    <property type="entry name" value="DnaB"/>
    <property type="match status" value="1"/>
</dbReference>
<keyword evidence="8 12" id="KW-0238">DNA-binding</keyword>
<dbReference type="PANTHER" id="PTHR30153:SF2">
    <property type="entry name" value="REPLICATIVE DNA HELICASE"/>
    <property type="match status" value="1"/>
</dbReference>
<evidence type="ECO:0000256" key="1">
    <source>
        <dbReference type="ARBA" id="ARBA00008428"/>
    </source>
</evidence>
<accession>A0A1T4K5D8</accession>
<dbReference type="InterPro" id="IPR016136">
    <property type="entry name" value="DNA_helicase_N/primase_C"/>
</dbReference>
<keyword evidence="5 12" id="KW-0378">Hydrolase</keyword>
<evidence type="ECO:0000256" key="4">
    <source>
        <dbReference type="ARBA" id="ARBA00022741"/>
    </source>
</evidence>
<evidence type="ECO:0000256" key="12">
    <source>
        <dbReference type="RuleBase" id="RU362085"/>
    </source>
</evidence>
<dbReference type="Gene3D" id="3.40.50.300">
    <property type="entry name" value="P-loop containing nucleotide triphosphate hydrolases"/>
    <property type="match status" value="1"/>
</dbReference>
<proteinExistence type="inferred from homology"/>
<evidence type="ECO:0000256" key="11">
    <source>
        <dbReference type="NCBIfam" id="TIGR00665"/>
    </source>
</evidence>
<evidence type="ECO:0000256" key="6">
    <source>
        <dbReference type="ARBA" id="ARBA00022806"/>
    </source>
</evidence>
<evidence type="ECO:0000256" key="5">
    <source>
        <dbReference type="ARBA" id="ARBA00022801"/>
    </source>
</evidence>
<dbReference type="Proteomes" id="UP000243297">
    <property type="component" value="Unassembled WGS sequence"/>
</dbReference>
<dbReference type="EC" id="5.6.2.3" evidence="11 12"/>
<dbReference type="GO" id="GO:1990077">
    <property type="term" value="C:primosome complex"/>
    <property type="evidence" value="ECO:0007669"/>
    <property type="project" value="UniProtKB-UniRule"/>
</dbReference>
<reference evidence="15" key="1">
    <citation type="submission" date="2017-02" db="EMBL/GenBank/DDBJ databases">
        <authorList>
            <person name="Varghese N."/>
            <person name="Submissions S."/>
        </authorList>
    </citation>
    <scope>NUCLEOTIDE SEQUENCE [LARGE SCALE GENOMIC DNA]</scope>
    <source>
        <strain evidence="15">ATCC 25662</strain>
    </source>
</reference>
<evidence type="ECO:0000256" key="8">
    <source>
        <dbReference type="ARBA" id="ARBA00023125"/>
    </source>
</evidence>
<dbReference type="InterPro" id="IPR007692">
    <property type="entry name" value="DNA_helicase_DnaB"/>
</dbReference>
<evidence type="ECO:0000313" key="15">
    <source>
        <dbReference type="Proteomes" id="UP000243297"/>
    </source>
</evidence>
<sequence>MIRQMPNSLEAEQSLLGTLMVYSNSLTVVMDSGLGDSDFYLDAHRKIYSAIFDLHSEGKPVDMTTVSARLNDTNRLSQVGGVDYLMQLCDAAVTSANTKSYVEIIQNKSYMRNLIEASQNIAEEGFEGQVDIDDYLDSAEKLILSVTRNRRTTDFRSGTEVINSVIENIQKMSDNHSPITGVATGFKDLDRLTHGFQPGDLVILAARPSMGKTAFALNLGMNIAQINTKKAIAIFSLEMPAEQLISRILAAKSTVMGDHLKTGFLSTGEWNQLSEAVTELKSTKIFIDDTPGVRVSEIFSKCRKLEAEHGLQCIIIDYIQLISGSGSKSSDNRQQEVSEISRNLKALARELKVPVIALSQLSRGVEARTDKRPMMSDLRESGALEQDADIIMLLFRESYYNEEKKEESIKNGIESVEVDIAKHRNGATRKIDVAFKADINAFYNIDKSQQ</sequence>
<dbReference type="OrthoDB" id="9773982at2"/>
<keyword evidence="6 12" id="KW-0347">Helicase</keyword>
<dbReference type="Pfam" id="PF03796">
    <property type="entry name" value="DnaB_C"/>
    <property type="match status" value="1"/>
</dbReference>
<evidence type="ECO:0000256" key="9">
    <source>
        <dbReference type="ARBA" id="ARBA00023235"/>
    </source>
</evidence>